<feature type="non-terminal residue" evidence="1">
    <location>
        <position position="1"/>
    </location>
</feature>
<name>A0A482WBY8_ASBVE</name>
<keyword evidence="2" id="KW-1185">Reference proteome</keyword>
<accession>A0A482WBY8</accession>
<sequence length="67" mass="8055">ARLRFAREHQNWSIEEWGRILFTDESRFCLKSPDGHQRVWRRPSERFAQCNIVPWCGVALAWKLAQN</sequence>
<evidence type="ECO:0000313" key="1">
    <source>
        <dbReference type="EMBL" id="RZC42139.1"/>
    </source>
</evidence>
<dbReference type="GO" id="GO:0003676">
    <property type="term" value="F:nucleic acid binding"/>
    <property type="evidence" value="ECO:0007669"/>
    <property type="project" value="InterPro"/>
</dbReference>
<evidence type="ECO:0000313" key="2">
    <source>
        <dbReference type="Proteomes" id="UP000292052"/>
    </source>
</evidence>
<organism evidence="1 2">
    <name type="scientific">Asbolus verrucosus</name>
    <name type="common">Desert ironclad beetle</name>
    <dbReference type="NCBI Taxonomy" id="1661398"/>
    <lineage>
        <taxon>Eukaryota</taxon>
        <taxon>Metazoa</taxon>
        <taxon>Ecdysozoa</taxon>
        <taxon>Arthropoda</taxon>
        <taxon>Hexapoda</taxon>
        <taxon>Insecta</taxon>
        <taxon>Pterygota</taxon>
        <taxon>Neoptera</taxon>
        <taxon>Endopterygota</taxon>
        <taxon>Coleoptera</taxon>
        <taxon>Polyphaga</taxon>
        <taxon>Cucujiformia</taxon>
        <taxon>Tenebrionidae</taxon>
        <taxon>Pimeliinae</taxon>
        <taxon>Asbolus</taxon>
    </lineage>
</organism>
<dbReference type="Proteomes" id="UP000292052">
    <property type="component" value="Unassembled WGS sequence"/>
</dbReference>
<dbReference type="EMBL" id="QDEB01010521">
    <property type="protein sequence ID" value="RZC42139.1"/>
    <property type="molecule type" value="Genomic_DNA"/>
</dbReference>
<protein>
    <recommendedName>
        <fullName evidence="3">DDE 3 domain containing protein</fullName>
    </recommendedName>
</protein>
<gene>
    <name evidence="1" type="ORF">BDFB_014302</name>
</gene>
<evidence type="ECO:0008006" key="3">
    <source>
        <dbReference type="Google" id="ProtNLM"/>
    </source>
</evidence>
<dbReference type="OrthoDB" id="6779723at2759"/>
<comment type="caution">
    <text evidence="1">The sequence shown here is derived from an EMBL/GenBank/DDBJ whole genome shotgun (WGS) entry which is preliminary data.</text>
</comment>
<proteinExistence type="predicted"/>
<dbReference type="STRING" id="1661398.A0A482WBY8"/>
<dbReference type="Gene3D" id="3.30.420.10">
    <property type="entry name" value="Ribonuclease H-like superfamily/Ribonuclease H"/>
    <property type="match status" value="1"/>
</dbReference>
<reference evidence="1 2" key="1">
    <citation type="submission" date="2017-03" db="EMBL/GenBank/DDBJ databases">
        <title>Genome of the blue death feigning beetle - Asbolus verrucosus.</title>
        <authorList>
            <person name="Rider S.D."/>
        </authorList>
    </citation>
    <scope>NUCLEOTIDE SEQUENCE [LARGE SCALE GENOMIC DNA]</scope>
    <source>
        <strain evidence="1">Butters</strain>
        <tissue evidence="1">Head and leg muscle</tissue>
    </source>
</reference>
<dbReference type="AlphaFoldDB" id="A0A482WBY8"/>
<dbReference type="InterPro" id="IPR036397">
    <property type="entry name" value="RNaseH_sf"/>
</dbReference>